<dbReference type="SMART" id="SM00028">
    <property type="entry name" value="TPR"/>
    <property type="match status" value="3"/>
</dbReference>
<sequence length="161" mass="16831">MTEEFGVPNGNGNADGNGNGVGGGGSGGERRQAESVRSPAGEVYDWYTRGMALLGHGDANAAVQLLAHAVAAEPASPSVREALGRAQFEAGQYDDALRTFAWIVDRHPTDDYAQFGLGMAARRTGDLRSAVEHLALAVAMRPDLAHYGVALRGARAALNRA</sequence>
<protein>
    <submittedName>
        <fullName evidence="3">Uncharacterized protein</fullName>
    </submittedName>
</protein>
<dbReference type="Gene3D" id="1.25.40.10">
    <property type="entry name" value="Tetratricopeptide repeat domain"/>
    <property type="match status" value="1"/>
</dbReference>
<dbReference type="RefSeq" id="WP_071065396.1">
    <property type="nucleotide sequence ID" value="NZ_MAXA01000232.1"/>
</dbReference>
<dbReference type="PROSITE" id="PS50005">
    <property type="entry name" value="TPR"/>
    <property type="match status" value="1"/>
</dbReference>
<evidence type="ECO:0000313" key="4">
    <source>
        <dbReference type="Proteomes" id="UP000179769"/>
    </source>
</evidence>
<dbReference type="OrthoDB" id="5243764at2"/>
<dbReference type="Pfam" id="PF13432">
    <property type="entry name" value="TPR_16"/>
    <property type="match status" value="1"/>
</dbReference>
<organism evidence="3 4">
    <name type="scientific">Parafrankia soli</name>
    <dbReference type="NCBI Taxonomy" id="2599596"/>
    <lineage>
        <taxon>Bacteria</taxon>
        <taxon>Bacillati</taxon>
        <taxon>Actinomycetota</taxon>
        <taxon>Actinomycetes</taxon>
        <taxon>Frankiales</taxon>
        <taxon>Frankiaceae</taxon>
        <taxon>Parafrankia</taxon>
    </lineage>
</organism>
<dbReference type="InterPro" id="IPR019734">
    <property type="entry name" value="TPR_rpt"/>
</dbReference>
<dbReference type="Proteomes" id="UP000179769">
    <property type="component" value="Unassembled WGS sequence"/>
</dbReference>
<gene>
    <name evidence="3" type="ORF">BBK14_22730</name>
</gene>
<comment type="caution">
    <text evidence="3">The sequence shown here is derived from an EMBL/GenBank/DDBJ whole genome shotgun (WGS) entry which is preliminary data.</text>
</comment>
<reference evidence="4" key="1">
    <citation type="submission" date="2016-07" db="EMBL/GenBank/DDBJ databases">
        <title>Frankia sp. NRRL B-16219 Genome sequencing.</title>
        <authorList>
            <person name="Ghodhbane-Gtari F."/>
            <person name="Swanson E."/>
            <person name="Gueddou A."/>
            <person name="Louati M."/>
            <person name="Nouioui I."/>
            <person name="Hezbri K."/>
            <person name="Abebe-Akele F."/>
            <person name="Simpson S."/>
            <person name="Morris K."/>
            <person name="Thomas K."/>
            <person name="Gtari M."/>
            <person name="Tisa L.S."/>
        </authorList>
    </citation>
    <scope>NUCLEOTIDE SEQUENCE [LARGE SCALE GENOMIC DNA]</scope>
    <source>
        <strain evidence="4">NRRL B-16219</strain>
    </source>
</reference>
<feature type="repeat" description="TPR" evidence="1">
    <location>
        <begin position="77"/>
        <end position="110"/>
    </location>
</feature>
<evidence type="ECO:0000313" key="3">
    <source>
        <dbReference type="EMBL" id="OHV25157.1"/>
    </source>
</evidence>
<feature type="region of interest" description="Disordered" evidence="2">
    <location>
        <begin position="1"/>
        <end position="39"/>
    </location>
</feature>
<feature type="compositionally biased region" description="Low complexity" evidence="2">
    <location>
        <begin position="1"/>
        <end position="12"/>
    </location>
</feature>
<dbReference type="AlphaFoldDB" id="A0A1S1PV33"/>
<keyword evidence="1" id="KW-0802">TPR repeat</keyword>
<evidence type="ECO:0000256" key="2">
    <source>
        <dbReference type="SAM" id="MobiDB-lite"/>
    </source>
</evidence>
<dbReference type="EMBL" id="MAXA01000232">
    <property type="protein sequence ID" value="OHV25157.1"/>
    <property type="molecule type" value="Genomic_DNA"/>
</dbReference>
<name>A0A1S1PV33_9ACTN</name>
<dbReference type="InterPro" id="IPR011990">
    <property type="entry name" value="TPR-like_helical_dom_sf"/>
</dbReference>
<feature type="compositionally biased region" description="Gly residues" evidence="2">
    <location>
        <begin position="13"/>
        <end position="27"/>
    </location>
</feature>
<accession>A0A1S1PV33</accession>
<proteinExistence type="predicted"/>
<keyword evidence="4" id="KW-1185">Reference proteome</keyword>
<evidence type="ECO:0000256" key="1">
    <source>
        <dbReference type="PROSITE-ProRule" id="PRU00339"/>
    </source>
</evidence>
<dbReference type="SUPFAM" id="SSF48452">
    <property type="entry name" value="TPR-like"/>
    <property type="match status" value="1"/>
</dbReference>